<dbReference type="Proteomes" id="UP001187415">
    <property type="component" value="Unassembled WGS sequence"/>
</dbReference>
<feature type="region of interest" description="Disordered" evidence="1">
    <location>
        <begin position="82"/>
        <end position="101"/>
    </location>
</feature>
<name>A0AA88IYP7_CHASR</name>
<accession>A0AA88IYP7</accession>
<protein>
    <submittedName>
        <fullName evidence="2">Uncharacterized protein</fullName>
    </submittedName>
</protein>
<reference evidence="2" key="1">
    <citation type="submission" date="2023-07" db="EMBL/GenBank/DDBJ databases">
        <title>Chromosome-level Genome Assembly of Striped Snakehead (Channa striata).</title>
        <authorList>
            <person name="Liu H."/>
        </authorList>
    </citation>
    <scope>NUCLEOTIDE SEQUENCE</scope>
    <source>
        <strain evidence="2">Gz</strain>
        <tissue evidence="2">Muscle</tissue>
    </source>
</reference>
<gene>
    <name evidence="2" type="ORF">Q5P01_000848</name>
</gene>
<keyword evidence="3" id="KW-1185">Reference proteome</keyword>
<proteinExistence type="predicted"/>
<organism evidence="2 3">
    <name type="scientific">Channa striata</name>
    <name type="common">Snakehead murrel</name>
    <name type="synonym">Ophicephalus striatus</name>
    <dbReference type="NCBI Taxonomy" id="64152"/>
    <lineage>
        <taxon>Eukaryota</taxon>
        <taxon>Metazoa</taxon>
        <taxon>Chordata</taxon>
        <taxon>Craniata</taxon>
        <taxon>Vertebrata</taxon>
        <taxon>Euteleostomi</taxon>
        <taxon>Actinopterygii</taxon>
        <taxon>Neopterygii</taxon>
        <taxon>Teleostei</taxon>
        <taxon>Neoteleostei</taxon>
        <taxon>Acanthomorphata</taxon>
        <taxon>Anabantaria</taxon>
        <taxon>Anabantiformes</taxon>
        <taxon>Channoidei</taxon>
        <taxon>Channidae</taxon>
        <taxon>Channa</taxon>
    </lineage>
</organism>
<evidence type="ECO:0000313" key="3">
    <source>
        <dbReference type="Proteomes" id="UP001187415"/>
    </source>
</evidence>
<evidence type="ECO:0000313" key="2">
    <source>
        <dbReference type="EMBL" id="KAK2813479.1"/>
    </source>
</evidence>
<sequence>MEGPEPVLLSCTGPWRWTRAVMGEELWLIRHGRELPQVLRRVLVYQIERSRACPGLSCTGRAPLAGCSKQRPLTVVDQFNRGRPKARSNRSRAAEGCGRHHHRRVPGRDNFSALCVIGAGSRCRARCGNRLFGEAVALGLIDRVPPRSDLLRAPPSGHADRASVRDRPALERVRRHELVSERRAEDHGACGGWCGQPRRRPQKTESGVLAWLLGTATRCPVPSAGNGPTGPSDRWLVAARALHAGALGVTPRALYSVPRRRPFRTCRGFQEKGCGSLGTRASRQRRRWSRLLLPPKASEGRLADSGVLEKGQSSPCVLCGALHRSHHVAMRSVGRAGLDRHRPGEAVLNLAAWSTWPRCTARASDALRGPGGEQAVPSQSAPETDSMARHLIRTLAG</sequence>
<dbReference type="EMBL" id="JAUPFM010000093">
    <property type="protein sequence ID" value="KAK2813479.1"/>
    <property type="molecule type" value="Genomic_DNA"/>
</dbReference>
<evidence type="ECO:0000256" key="1">
    <source>
        <dbReference type="SAM" id="MobiDB-lite"/>
    </source>
</evidence>
<feature type="region of interest" description="Disordered" evidence="1">
    <location>
        <begin position="364"/>
        <end position="386"/>
    </location>
</feature>
<dbReference type="AlphaFoldDB" id="A0AA88IYP7"/>
<comment type="caution">
    <text evidence="2">The sequence shown here is derived from an EMBL/GenBank/DDBJ whole genome shotgun (WGS) entry which is preliminary data.</text>
</comment>